<dbReference type="Gene3D" id="1.20.200.10">
    <property type="entry name" value="Fumarase/aspartase (Central domain)"/>
    <property type="match status" value="1"/>
</dbReference>
<protein>
    <recommendedName>
        <fullName evidence="1">Argininosuccinate lyase C-terminal domain-containing protein</fullName>
    </recommendedName>
</protein>
<accession>A0ABP6JGV0</accession>
<feature type="domain" description="Argininosuccinate lyase C-terminal" evidence="1">
    <location>
        <begin position="17"/>
        <end position="59"/>
    </location>
</feature>
<gene>
    <name evidence="2" type="ORF">GCM10020221_31080</name>
</gene>
<evidence type="ECO:0000313" key="2">
    <source>
        <dbReference type="EMBL" id="GAA2933086.1"/>
    </source>
</evidence>
<organism evidence="2 3">
    <name type="scientific">Streptomyces thioluteus</name>
    <dbReference type="NCBI Taxonomy" id="66431"/>
    <lineage>
        <taxon>Bacteria</taxon>
        <taxon>Bacillati</taxon>
        <taxon>Actinomycetota</taxon>
        <taxon>Actinomycetes</taxon>
        <taxon>Kitasatosporales</taxon>
        <taxon>Streptomycetaceae</taxon>
        <taxon>Streptomyces</taxon>
    </lineage>
</organism>
<name>A0ABP6JGV0_STRTU</name>
<proteinExistence type="predicted"/>
<comment type="caution">
    <text evidence="2">The sequence shown here is derived from an EMBL/GenBank/DDBJ whole genome shotgun (WGS) entry which is preliminary data.</text>
</comment>
<sequence>MAGAAGRAVPRRPRGGGECVKECERHGIELDELTDAQFAAISPHLTPEVRGVLDVPGALASRSGRGGTAPSAVAVQLTEVKADLAVQREWADKSQS</sequence>
<dbReference type="EMBL" id="BAAAXZ010000116">
    <property type="protein sequence ID" value="GAA2933086.1"/>
    <property type="molecule type" value="Genomic_DNA"/>
</dbReference>
<dbReference type="Proteomes" id="UP001501102">
    <property type="component" value="Unassembled WGS sequence"/>
</dbReference>
<reference evidence="3" key="1">
    <citation type="journal article" date="2019" name="Int. J. Syst. Evol. Microbiol.">
        <title>The Global Catalogue of Microorganisms (GCM) 10K type strain sequencing project: providing services to taxonomists for standard genome sequencing and annotation.</title>
        <authorList>
            <consortium name="The Broad Institute Genomics Platform"/>
            <consortium name="The Broad Institute Genome Sequencing Center for Infectious Disease"/>
            <person name="Wu L."/>
            <person name="Ma J."/>
        </authorList>
    </citation>
    <scope>NUCLEOTIDE SEQUENCE [LARGE SCALE GENOMIC DNA]</scope>
    <source>
        <strain evidence="3">JCM 4087</strain>
    </source>
</reference>
<dbReference type="Pfam" id="PF14698">
    <property type="entry name" value="ASL_C2"/>
    <property type="match status" value="1"/>
</dbReference>
<evidence type="ECO:0000313" key="3">
    <source>
        <dbReference type="Proteomes" id="UP001501102"/>
    </source>
</evidence>
<evidence type="ECO:0000259" key="1">
    <source>
        <dbReference type="Pfam" id="PF14698"/>
    </source>
</evidence>
<keyword evidence="3" id="KW-1185">Reference proteome</keyword>
<dbReference type="Gene3D" id="1.10.40.30">
    <property type="entry name" value="Fumarase/aspartase (C-terminal domain)"/>
    <property type="match status" value="1"/>
</dbReference>
<dbReference type="InterPro" id="IPR029419">
    <property type="entry name" value="Arg_succ_lyase_C"/>
</dbReference>